<feature type="transmembrane region" description="Helical" evidence="1">
    <location>
        <begin position="20"/>
        <end position="38"/>
    </location>
</feature>
<dbReference type="EMBL" id="JALLPJ020001248">
    <property type="protein sequence ID" value="KAL3773086.1"/>
    <property type="molecule type" value="Genomic_DNA"/>
</dbReference>
<keyword evidence="3" id="KW-1185">Reference proteome</keyword>
<dbReference type="Proteomes" id="UP001530400">
    <property type="component" value="Unassembled WGS sequence"/>
</dbReference>
<keyword evidence="1" id="KW-1133">Transmembrane helix</keyword>
<dbReference type="AlphaFoldDB" id="A0ABD3NAS1"/>
<proteinExistence type="predicted"/>
<organism evidence="2 3">
    <name type="scientific">Cyclotella atomus</name>
    <dbReference type="NCBI Taxonomy" id="382360"/>
    <lineage>
        <taxon>Eukaryota</taxon>
        <taxon>Sar</taxon>
        <taxon>Stramenopiles</taxon>
        <taxon>Ochrophyta</taxon>
        <taxon>Bacillariophyta</taxon>
        <taxon>Coscinodiscophyceae</taxon>
        <taxon>Thalassiosirophycidae</taxon>
        <taxon>Stephanodiscales</taxon>
        <taxon>Stephanodiscaceae</taxon>
        <taxon>Cyclotella</taxon>
    </lineage>
</organism>
<comment type="caution">
    <text evidence="2">The sequence shown here is derived from an EMBL/GenBank/DDBJ whole genome shotgun (WGS) entry which is preliminary data.</text>
</comment>
<sequence>MDRDYFQHAVNDAVNAGTAITTRVFFLATSGVIALYAVSAGFQTASGFENLATSNESNVFEEGLL</sequence>
<protein>
    <submittedName>
        <fullName evidence="2">Uncharacterized protein</fullName>
    </submittedName>
</protein>
<keyword evidence="1" id="KW-0812">Transmembrane</keyword>
<reference evidence="2 3" key="1">
    <citation type="submission" date="2024-10" db="EMBL/GenBank/DDBJ databases">
        <title>Updated reference genomes for cyclostephanoid diatoms.</title>
        <authorList>
            <person name="Roberts W.R."/>
            <person name="Alverson A.J."/>
        </authorList>
    </citation>
    <scope>NUCLEOTIDE SEQUENCE [LARGE SCALE GENOMIC DNA]</scope>
    <source>
        <strain evidence="2 3">AJA010-31</strain>
    </source>
</reference>
<gene>
    <name evidence="2" type="ORF">ACHAWO_006958</name>
</gene>
<keyword evidence="1" id="KW-0472">Membrane</keyword>
<name>A0ABD3NAS1_9STRA</name>
<evidence type="ECO:0000256" key="1">
    <source>
        <dbReference type="SAM" id="Phobius"/>
    </source>
</evidence>
<accession>A0ABD3NAS1</accession>
<evidence type="ECO:0000313" key="2">
    <source>
        <dbReference type="EMBL" id="KAL3773086.1"/>
    </source>
</evidence>
<evidence type="ECO:0000313" key="3">
    <source>
        <dbReference type="Proteomes" id="UP001530400"/>
    </source>
</evidence>